<comment type="caution">
    <text evidence="2">The sequence shown here is derived from an EMBL/GenBank/DDBJ whole genome shotgun (WGS) entry which is preliminary data.</text>
</comment>
<feature type="compositionally biased region" description="Low complexity" evidence="1">
    <location>
        <begin position="33"/>
        <end position="48"/>
    </location>
</feature>
<feature type="compositionally biased region" description="Polar residues" evidence="1">
    <location>
        <begin position="345"/>
        <end position="355"/>
    </location>
</feature>
<keyword evidence="3" id="KW-1185">Reference proteome</keyword>
<dbReference type="EMBL" id="VIBQ01000084">
    <property type="protein sequence ID" value="KAB8670413.1"/>
    <property type="molecule type" value="Genomic_DNA"/>
</dbReference>
<organism evidence="2 3">
    <name type="scientific">Carpinus fangiana</name>
    <dbReference type="NCBI Taxonomy" id="176857"/>
    <lineage>
        <taxon>Eukaryota</taxon>
        <taxon>Viridiplantae</taxon>
        <taxon>Streptophyta</taxon>
        <taxon>Embryophyta</taxon>
        <taxon>Tracheophyta</taxon>
        <taxon>Spermatophyta</taxon>
        <taxon>Magnoliopsida</taxon>
        <taxon>eudicotyledons</taxon>
        <taxon>Gunneridae</taxon>
        <taxon>Pentapetalae</taxon>
        <taxon>rosids</taxon>
        <taxon>fabids</taxon>
        <taxon>Fagales</taxon>
        <taxon>Betulaceae</taxon>
        <taxon>Carpinus</taxon>
    </lineage>
</organism>
<feature type="region of interest" description="Disordered" evidence="1">
    <location>
        <begin position="223"/>
        <end position="242"/>
    </location>
</feature>
<evidence type="ECO:0000256" key="1">
    <source>
        <dbReference type="SAM" id="MobiDB-lite"/>
    </source>
</evidence>
<accession>A0A5N6L407</accession>
<dbReference type="OrthoDB" id="3882058at2759"/>
<feature type="compositionally biased region" description="Basic and acidic residues" evidence="1">
    <location>
        <begin position="232"/>
        <end position="242"/>
    </location>
</feature>
<sequence length="611" mass="66679">MRELKPLILPGVVRAAPNEPCASPEQRFSGNQSRPSSWMESSEPSPVSTTFSVKRHSRGLSSSSSVSSSPPRHDSWDLHMHKRTTAPSPSLPYVAEVAEDPMERDDLHHLRSSSDGFGHWSRHVVSTKSSVDALPSSPLEYADPRDGFYSDSELAFENHAKRRRSADSSFNSFASRIVTRLPSLGKRSRERKRSSLPITPLYRDRESASPILISPRLGRSRSNSRARSIFRRSSEMEVDREALDQQQEFPSQIETIAEDEPLEDQTLEALGIVSMIGEPTASRTPEMEGAVQEEELAEPGDLQRVSTPLLPALMAQALAPEQPHAESLPSPVNSPDSVGMASGRASATGTPQLESGASPALSHHPSVTSVTSFHQRQHLAAGTVADVPALLIADPNDEWSDRLGHANFHIYPAPYSPQEHTVETCNQLLRDWEEARQEYSKHLSRTNTHFGATSQTYRLTEAKWAGIDAQWKLNYEAATAQAAQNGGVRVSEKPAEPAPVAKIPSMNDAHSEGKFPKLGDKDIVGPMTQVAAPSTTGGGGLKRRPSKKTKIMKMLGFMTPSSALNRGGTPFEMYAGEMDRVAGGTVLVNSAQVACRKQDNNNDDAGHVWAK</sequence>
<feature type="compositionally biased region" description="Polar residues" evidence="1">
    <location>
        <begin position="365"/>
        <end position="374"/>
    </location>
</feature>
<dbReference type="AlphaFoldDB" id="A0A5N6L407"/>
<name>A0A5N6L407_9ROSI</name>
<gene>
    <name evidence="2" type="ORF">FH972_026326</name>
</gene>
<protein>
    <submittedName>
        <fullName evidence="2">Uncharacterized protein</fullName>
    </submittedName>
</protein>
<evidence type="ECO:0000313" key="2">
    <source>
        <dbReference type="EMBL" id="KAB8670413.1"/>
    </source>
</evidence>
<feature type="region of interest" description="Disordered" evidence="1">
    <location>
        <begin position="320"/>
        <end position="374"/>
    </location>
</feature>
<feature type="region of interest" description="Disordered" evidence="1">
    <location>
        <begin position="16"/>
        <end position="92"/>
    </location>
</feature>
<evidence type="ECO:0000313" key="3">
    <source>
        <dbReference type="Proteomes" id="UP000327013"/>
    </source>
</evidence>
<reference evidence="2 3" key="1">
    <citation type="submission" date="2019-06" db="EMBL/GenBank/DDBJ databases">
        <title>A chromosomal-level reference genome of Carpinus fangiana (Coryloideae, Betulaceae).</title>
        <authorList>
            <person name="Yang X."/>
            <person name="Wang Z."/>
            <person name="Zhang L."/>
            <person name="Hao G."/>
            <person name="Liu J."/>
            <person name="Yang Y."/>
        </authorList>
    </citation>
    <scope>NUCLEOTIDE SEQUENCE [LARGE SCALE GENOMIC DNA]</scope>
    <source>
        <strain evidence="2">Cfa_2016G</strain>
        <tissue evidence="2">Leaf</tissue>
    </source>
</reference>
<proteinExistence type="predicted"/>
<dbReference type="Proteomes" id="UP000327013">
    <property type="component" value="Unassembled WGS sequence"/>
</dbReference>
<feature type="region of interest" description="Disordered" evidence="1">
    <location>
        <begin position="281"/>
        <end position="300"/>
    </location>
</feature>